<evidence type="ECO:0000313" key="3">
    <source>
        <dbReference type="Proteomes" id="UP000201838"/>
    </source>
</evidence>
<proteinExistence type="predicted"/>
<dbReference type="EMBL" id="FXXQ01000001">
    <property type="protein sequence ID" value="SMX21983.1"/>
    <property type="molecule type" value="Genomic_DNA"/>
</dbReference>
<dbReference type="AlphaFoldDB" id="A0A238IVG0"/>
<dbReference type="Proteomes" id="UP000201838">
    <property type="component" value="Unassembled WGS sequence"/>
</dbReference>
<evidence type="ECO:0000256" key="1">
    <source>
        <dbReference type="SAM" id="SignalP"/>
    </source>
</evidence>
<name>A0A238IVG0_9RHOB</name>
<sequence>MISPSTGSLLARIVLLFSILCTPALAQDEPSESERLVSIIEAWLASPHRDNTSEAFTHWNEEGEVPGTCAVCHSSYGAIDWMRTLAPAPGVIDHPVATGTTVDCAVCHNASAASLISIPFKSGASIDSFGSSAVCAVCHQGRASSQTVNAATDGLEDDVVSGDLGFINAHYAPSAATQMGSLVQIGFEYPGKVYKGQFTHVPNLNTCTDCHNPHSLEVQLDTCTTCHQGVASFKDIRLSPMDFDGDGVTNAGIATPIAALHERLEQAIQLYAKEIAQAPIAYSSHAYPYFFTDINSDGEATEDEAIFPNRYQNWTPRLLKAAYNYQLVAKDGAIYTHNPHYALQLLYDSLESLSESVDLDMTGLMRP</sequence>
<reference evidence="2 3" key="1">
    <citation type="submission" date="2017-05" db="EMBL/GenBank/DDBJ databases">
        <authorList>
            <person name="Song R."/>
            <person name="Chenine A.L."/>
            <person name="Ruprecht R.M."/>
        </authorList>
    </citation>
    <scope>NUCLEOTIDE SEQUENCE [LARGE SCALE GENOMIC DNA]</scope>
    <source>
        <strain evidence="2 3">CECT 8489</strain>
    </source>
</reference>
<dbReference type="InterPro" id="IPR036280">
    <property type="entry name" value="Multihaem_cyt_sf"/>
</dbReference>
<keyword evidence="3" id="KW-1185">Reference proteome</keyword>
<evidence type="ECO:0000313" key="2">
    <source>
        <dbReference type="EMBL" id="SMX21983.1"/>
    </source>
</evidence>
<keyword evidence="1" id="KW-0732">Signal</keyword>
<feature type="signal peptide" evidence="1">
    <location>
        <begin position="1"/>
        <end position="26"/>
    </location>
</feature>
<gene>
    <name evidence="2" type="ORF">BOA8489_00070</name>
</gene>
<organism evidence="2 3">
    <name type="scientific">Boseongicola aestuarii</name>
    <dbReference type="NCBI Taxonomy" id="1470561"/>
    <lineage>
        <taxon>Bacteria</taxon>
        <taxon>Pseudomonadati</taxon>
        <taxon>Pseudomonadota</taxon>
        <taxon>Alphaproteobacteria</taxon>
        <taxon>Rhodobacterales</taxon>
        <taxon>Paracoccaceae</taxon>
        <taxon>Boseongicola</taxon>
    </lineage>
</organism>
<protein>
    <submittedName>
        <fullName evidence="2">Uncharacterized protein</fullName>
    </submittedName>
</protein>
<accession>A0A238IVG0</accession>
<dbReference type="Gene3D" id="1.10.1130.10">
    <property type="entry name" value="Flavocytochrome C3, Chain A"/>
    <property type="match status" value="1"/>
</dbReference>
<feature type="chain" id="PRO_5012308451" evidence="1">
    <location>
        <begin position="27"/>
        <end position="367"/>
    </location>
</feature>
<dbReference type="SUPFAM" id="SSF48695">
    <property type="entry name" value="Multiheme cytochromes"/>
    <property type="match status" value="1"/>
</dbReference>